<proteinExistence type="predicted"/>
<gene>
    <name evidence="2" type="ORF">MRS75_18695</name>
</gene>
<organism evidence="2 3">
    <name type="scientific">Ferirhizobium litorale</name>
    <dbReference type="NCBI Taxonomy" id="2927786"/>
    <lineage>
        <taxon>Bacteria</taxon>
        <taxon>Pseudomonadati</taxon>
        <taxon>Pseudomonadota</taxon>
        <taxon>Alphaproteobacteria</taxon>
        <taxon>Hyphomicrobiales</taxon>
        <taxon>Rhizobiaceae</taxon>
        <taxon>Ferirhizobium</taxon>
    </lineage>
</organism>
<protein>
    <submittedName>
        <fullName evidence="2">Uncharacterized protein</fullName>
    </submittedName>
</protein>
<comment type="caution">
    <text evidence="2">The sequence shown here is derived from an EMBL/GenBank/DDBJ whole genome shotgun (WGS) entry which is preliminary data.</text>
</comment>
<dbReference type="AlphaFoldDB" id="A0AAE3QID9"/>
<evidence type="ECO:0000313" key="2">
    <source>
        <dbReference type="EMBL" id="MDI7924095.1"/>
    </source>
</evidence>
<reference evidence="2" key="1">
    <citation type="submission" date="2022-03" db="EMBL/GenBank/DDBJ databases">
        <title>Fererhizobium litorale gen. nov., sp. nov., isolated from sandy sediments of the Sea of Japan seashore.</title>
        <authorList>
            <person name="Romanenko L."/>
            <person name="Kurilenko V."/>
            <person name="Otstavnykh N."/>
            <person name="Svetashev V."/>
            <person name="Tekutyeva L."/>
            <person name="Isaeva M."/>
            <person name="Mikhailov V."/>
        </authorList>
    </citation>
    <scope>NUCLEOTIDE SEQUENCE</scope>
    <source>
        <strain evidence="2">KMM 9576</strain>
    </source>
</reference>
<feature type="region of interest" description="Disordered" evidence="1">
    <location>
        <begin position="59"/>
        <end position="88"/>
    </location>
</feature>
<evidence type="ECO:0000313" key="3">
    <source>
        <dbReference type="Proteomes" id="UP001161580"/>
    </source>
</evidence>
<dbReference type="Proteomes" id="UP001161580">
    <property type="component" value="Unassembled WGS sequence"/>
</dbReference>
<keyword evidence="3" id="KW-1185">Reference proteome</keyword>
<accession>A0AAE3QID9</accession>
<evidence type="ECO:0000256" key="1">
    <source>
        <dbReference type="SAM" id="MobiDB-lite"/>
    </source>
</evidence>
<dbReference type="EMBL" id="JALDYZ010000012">
    <property type="protein sequence ID" value="MDI7924095.1"/>
    <property type="molecule type" value="Genomic_DNA"/>
</dbReference>
<sequence>MNWLPEQLSVAADETALNHSPDTGTAPMAQINMRVIGYCAMICLGPVRNLQAPGHAVLGKGQEDGRSVADPPCKCGDQRRAHAGAGSV</sequence>
<name>A0AAE3QID9_9HYPH</name>